<feature type="transmembrane region" description="Helical" evidence="1">
    <location>
        <begin position="12"/>
        <end position="28"/>
    </location>
</feature>
<feature type="transmembrane region" description="Helical" evidence="1">
    <location>
        <begin position="40"/>
        <end position="62"/>
    </location>
</feature>
<keyword evidence="3" id="KW-1185">Reference proteome</keyword>
<evidence type="ECO:0000256" key="1">
    <source>
        <dbReference type="SAM" id="Phobius"/>
    </source>
</evidence>
<sequence length="109" mass="11832">MEFLQRLFDKLDWAFAGLLGAIAASFWHRDDLVDRKAWAIFIFSGAVCAHYLTGLISAYLGVVEPRSVAGIGFLLGTFGGSLIAAITRAIKAADLWAFIRQRFGGGNPP</sequence>
<keyword evidence="1" id="KW-0812">Transmembrane</keyword>
<dbReference type="AlphaFoldDB" id="A0A4P6G203"/>
<keyword evidence="1" id="KW-0472">Membrane</keyword>
<proteinExistence type="predicted"/>
<dbReference type="EMBL" id="CP024767">
    <property type="protein sequence ID" value="QAY85385.1"/>
    <property type="molecule type" value="Genomic_DNA"/>
</dbReference>
<protein>
    <submittedName>
        <fullName evidence="2">MFS transporter</fullName>
    </submittedName>
</protein>
<evidence type="ECO:0000313" key="2">
    <source>
        <dbReference type="EMBL" id="QAY85385.1"/>
    </source>
</evidence>
<evidence type="ECO:0000313" key="3">
    <source>
        <dbReference type="Proteomes" id="UP000291121"/>
    </source>
</evidence>
<organism evidence="2 3">
    <name type="scientific">Pseudomonas arsenicoxydans</name>
    <dbReference type="NCBI Taxonomy" id="702115"/>
    <lineage>
        <taxon>Bacteria</taxon>
        <taxon>Pseudomonadati</taxon>
        <taxon>Pseudomonadota</taxon>
        <taxon>Gammaproteobacteria</taxon>
        <taxon>Pseudomonadales</taxon>
        <taxon>Pseudomonadaceae</taxon>
        <taxon>Pseudomonas</taxon>
    </lineage>
</organism>
<accession>A0A4P6G203</accession>
<dbReference type="Proteomes" id="UP000291121">
    <property type="component" value="Chromosome"/>
</dbReference>
<gene>
    <name evidence="2" type="ORF">CUN61_15905</name>
</gene>
<reference evidence="2 3" key="1">
    <citation type="submission" date="2017-11" db="EMBL/GenBank/DDBJ databases">
        <title>Genome sequence of Pseudomonas arsenicoxydans ACM1.</title>
        <authorList>
            <person name="Nascimento F.X."/>
        </authorList>
    </citation>
    <scope>NUCLEOTIDE SEQUENCE [LARGE SCALE GENOMIC DNA]</scope>
    <source>
        <strain evidence="2 3">ACM1</strain>
    </source>
</reference>
<name>A0A4P6G203_9PSED</name>
<dbReference type="RefSeq" id="WP_208667568.1">
    <property type="nucleotide sequence ID" value="NZ_CP024767.1"/>
</dbReference>
<feature type="transmembrane region" description="Helical" evidence="1">
    <location>
        <begin position="68"/>
        <end position="90"/>
    </location>
</feature>
<keyword evidence="1" id="KW-1133">Transmembrane helix</keyword>